<dbReference type="EMBL" id="NKUJ01000106">
    <property type="protein sequence ID" value="RMJ13551.1"/>
    <property type="molecule type" value="Genomic_DNA"/>
</dbReference>
<keyword evidence="2" id="KW-1185">Reference proteome</keyword>
<organism evidence="1 2">
    <name type="scientific">Fusarium kuroshium</name>
    <dbReference type="NCBI Taxonomy" id="2010991"/>
    <lineage>
        <taxon>Eukaryota</taxon>
        <taxon>Fungi</taxon>
        <taxon>Dikarya</taxon>
        <taxon>Ascomycota</taxon>
        <taxon>Pezizomycotina</taxon>
        <taxon>Sordariomycetes</taxon>
        <taxon>Hypocreomycetidae</taxon>
        <taxon>Hypocreales</taxon>
        <taxon>Nectriaceae</taxon>
        <taxon>Fusarium</taxon>
        <taxon>Fusarium solani species complex</taxon>
    </lineage>
</organism>
<sequence length="97" mass="10829">MCRLRVLTRVTCYASRQSISVSFSISELCFDVALLQKNDDDLLVGVTTDTASHHRLYPSSHPPPSSIDSIISGEIHAIMSQWPETSPMIPQKLPYQL</sequence>
<dbReference type="AlphaFoldDB" id="A0A3M2S7K5"/>
<evidence type="ECO:0000313" key="1">
    <source>
        <dbReference type="EMBL" id="RMJ13551.1"/>
    </source>
</evidence>
<reference evidence="1 2" key="1">
    <citation type="submission" date="2017-06" db="EMBL/GenBank/DDBJ databases">
        <title>Comparative genomic analysis of Ambrosia Fusariam Clade fungi.</title>
        <authorList>
            <person name="Stajich J.E."/>
            <person name="Carrillo J."/>
            <person name="Kijimoto T."/>
            <person name="Eskalen A."/>
            <person name="O'Donnell K."/>
            <person name="Kasson M."/>
        </authorList>
    </citation>
    <scope>NUCLEOTIDE SEQUENCE [LARGE SCALE GENOMIC DNA]</scope>
    <source>
        <strain evidence="1">UCR3666</strain>
    </source>
</reference>
<name>A0A3M2S7K5_9HYPO</name>
<dbReference type="Proteomes" id="UP000277212">
    <property type="component" value="Unassembled WGS sequence"/>
</dbReference>
<accession>A0A3M2S7K5</accession>
<evidence type="ECO:0000313" key="2">
    <source>
        <dbReference type="Proteomes" id="UP000277212"/>
    </source>
</evidence>
<gene>
    <name evidence="1" type="ORF">CDV36_006819</name>
</gene>
<comment type="caution">
    <text evidence="1">The sequence shown here is derived from an EMBL/GenBank/DDBJ whole genome shotgun (WGS) entry which is preliminary data.</text>
</comment>
<protein>
    <submittedName>
        <fullName evidence="1">Uncharacterized protein</fullName>
    </submittedName>
</protein>
<proteinExistence type="predicted"/>